<accession>A0A1J4JR88</accession>
<name>A0A1J4JR88_9EUKA</name>
<reference evidence="1" key="1">
    <citation type="submission" date="2016-10" db="EMBL/GenBank/DDBJ databases">
        <authorList>
            <person name="Benchimol M."/>
            <person name="Almeida L.G."/>
            <person name="Vasconcelos A.T."/>
            <person name="Perreira-Neves A."/>
            <person name="Rosa I.A."/>
            <person name="Tasca T."/>
            <person name="Bogo M.R."/>
            <person name="de Souza W."/>
        </authorList>
    </citation>
    <scope>NUCLEOTIDE SEQUENCE [LARGE SCALE GENOMIC DNA]</scope>
    <source>
        <strain evidence="1">K</strain>
    </source>
</reference>
<dbReference type="Proteomes" id="UP000179807">
    <property type="component" value="Unassembled WGS sequence"/>
</dbReference>
<comment type="caution">
    <text evidence="1">The sequence shown here is derived from an EMBL/GenBank/DDBJ whole genome shotgun (WGS) entry which is preliminary data.</text>
</comment>
<evidence type="ECO:0000313" key="1">
    <source>
        <dbReference type="EMBL" id="OHT01547.1"/>
    </source>
</evidence>
<dbReference type="RefSeq" id="XP_068354683.1">
    <property type="nucleotide sequence ID" value="XM_068508009.1"/>
</dbReference>
<dbReference type="VEuPathDB" id="TrichDB:TRFO_31580"/>
<sequence>MSALPTLAVSGFSQAPREVKIVQPPPQQPEQPIVLPPIVLAKSGNIPKNPRASITPRYAHPKIKIQKKAPRSARLYHSNNIILPPLDDINAVPSSPLITDEISNDANASTSNYDLKNDPNLLTNDMSHQRDYFDDNDYGDKQTDAFDVAVGGVGERGFHSEELSVIMGQPKIID</sequence>
<proteinExistence type="predicted"/>
<organism evidence="1 2">
    <name type="scientific">Tritrichomonas foetus</name>
    <dbReference type="NCBI Taxonomy" id="1144522"/>
    <lineage>
        <taxon>Eukaryota</taxon>
        <taxon>Metamonada</taxon>
        <taxon>Parabasalia</taxon>
        <taxon>Tritrichomonadida</taxon>
        <taxon>Tritrichomonadidae</taxon>
        <taxon>Tritrichomonas</taxon>
    </lineage>
</organism>
<dbReference type="AlphaFoldDB" id="A0A1J4JR88"/>
<evidence type="ECO:0000313" key="2">
    <source>
        <dbReference type="Proteomes" id="UP000179807"/>
    </source>
</evidence>
<gene>
    <name evidence="1" type="ORF">TRFO_31580</name>
</gene>
<keyword evidence="2" id="KW-1185">Reference proteome</keyword>
<dbReference type="GeneID" id="94842713"/>
<protein>
    <submittedName>
        <fullName evidence="1">Uncharacterized protein</fullName>
    </submittedName>
</protein>
<dbReference type="EMBL" id="MLAK01000906">
    <property type="protein sequence ID" value="OHT01547.1"/>
    <property type="molecule type" value="Genomic_DNA"/>
</dbReference>